<feature type="DNA-binding region" description="HMG box" evidence="2">
    <location>
        <begin position="130"/>
        <end position="196"/>
    </location>
</feature>
<organism evidence="6 7">
    <name type="scientific">Owenia fusiformis</name>
    <name type="common">Polychaete worm</name>
    <dbReference type="NCBI Taxonomy" id="6347"/>
    <lineage>
        <taxon>Eukaryota</taxon>
        <taxon>Metazoa</taxon>
        <taxon>Spiralia</taxon>
        <taxon>Lophotrochozoa</taxon>
        <taxon>Annelida</taxon>
        <taxon>Polychaeta</taxon>
        <taxon>Sedentaria</taxon>
        <taxon>Canalipalpata</taxon>
        <taxon>Sabellida</taxon>
        <taxon>Oweniida</taxon>
        <taxon>Oweniidae</taxon>
        <taxon>Owenia</taxon>
    </lineage>
</organism>
<dbReference type="Pfam" id="PF09011">
    <property type="entry name" value="HMG_box_2"/>
    <property type="match status" value="1"/>
</dbReference>
<evidence type="ECO:0000256" key="2">
    <source>
        <dbReference type="PROSITE-ProRule" id="PRU00267"/>
    </source>
</evidence>
<keyword evidence="7" id="KW-1185">Reference proteome</keyword>
<dbReference type="SMART" id="SM00398">
    <property type="entry name" value="HMG"/>
    <property type="match status" value="2"/>
</dbReference>
<dbReference type="InterPro" id="IPR009071">
    <property type="entry name" value="HMG_box_dom"/>
</dbReference>
<evidence type="ECO:0000256" key="4">
    <source>
        <dbReference type="SAM" id="MobiDB-lite"/>
    </source>
</evidence>
<keyword evidence="2" id="KW-0539">Nucleus</keyword>
<feature type="DNA-binding region" description="HMG box" evidence="2">
    <location>
        <begin position="38"/>
        <end position="107"/>
    </location>
</feature>
<sequence>MENELMLKSYNQNDDKQESTPTSSKKKRVKRAKDPNAPKRPTTSYFYFLQQSRAEMKERGENTTKVTEVTKISTEKWRQMTAEDKQPFEEKAKADRERFAVEFSAYKETDGYKSFNFKNNSKRQRDPDKPKKPLGAFFLFMKDFRETPESKDLAFTDIPKRGGEIWSGMEADKKQEYKDRAEELKEEYNQRLIEYSGKKARLELGAGGDADSIEEYTEDSD</sequence>
<evidence type="ECO:0000313" key="6">
    <source>
        <dbReference type="EMBL" id="CAH1782912.1"/>
    </source>
</evidence>
<name>A0A8S4NQ30_OWEFU</name>
<protein>
    <recommendedName>
        <fullName evidence="5">HMG box domain-containing protein</fullName>
    </recommendedName>
</protein>
<dbReference type="InterPro" id="IPR036910">
    <property type="entry name" value="HMG_box_dom_sf"/>
</dbReference>
<dbReference type="GO" id="GO:0003677">
    <property type="term" value="F:DNA binding"/>
    <property type="evidence" value="ECO:0007669"/>
    <property type="project" value="UniProtKB-UniRule"/>
</dbReference>
<dbReference type="Pfam" id="PF00505">
    <property type="entry name" value="HMG_box"/>
    <property type="match status" value="1"/>
</dbReference>
<dbReference type="AlphaFoldDB" id="A0A8S4NQ30"/>
<dbReference type="PANTHER" id="PTHR48112">
    <property type="entry name" value="HIGH MOBILITY GROUP PROTEIN DSP1"/>
    <property type="match status" value="1"/>
</dbReference>
<keyword evidence="3" id="KW-0175">Coiled coil</keyword>
<dbReference type="PANTHER" id="PTHR48112:SF22">
    <property type="entry name" value="MITOCHONDRIAL TRANSCRIPTION FACTOR A, ISOFORM B"/>
    <property type="match status" value="1"/>
</dbReference>
<feature type="coiled-coil region" evidence="3">
    <location>
        <begin position="167"/>
        <end position="198"/>
    </location>
</feature>
<dbReference type="OrthoDB" id="1919336at2759"/>
<dbReference type="PROSITE" id="PS50118">
    <property type="entry name" value="HMG_BOX_2"/>
    <property type="match status" value="2"/>
</dbReference>
<feature type="domain" description="HMG box" evidence="5">
    <location>
        <begin position="130"/>
        <end position="196"/>
    </location>
</feature>
<evidence type="ECO:0000259" key="5">
    <source>
        <dbReference type="PROSITE" id="PS50118"/>
    </source>
</evidence>
<dbReference type="InterPro" id="IPR050342">
    <property type="entry name" value="HMGB"/>
</dbReference>
<evidence type="ECO:0000313" key="7">
    <source>
        <dbReference type="Proteomes" id="UP000749559"/>
    </source>
</evidence>
<comment type="caution">
    <text evidence="6">The sequence shown here is derived from an EMBL/GenBank/DDBJ whole genome shotgun (WGS) entry which is preliminary data.</text>
</comment>
<dbReference type="Proteomes" id="UP000749559">
    <property type="component" value="Unassembled WGS sequence"/>
</dbReference>
<feature type="domain" description="HMG box" evidence="5">
    <location>
        <begin position="38"/>
        <end position="107"/>
    </location>
</feature>
<dbReference type="GO" id="GO:0006357">
    <property type="term" value="P:regulation of transcription by RNA polymerase II"/>
    <property type="evidence" value="ECO:0007669"/>
    <property type="project" value="TreeGrafter"/>
</dbReference>
<dbReference type="EMBL" id="CAIIXF020000005">
    <property type="protein sequence ID" value="CAH1782912.1"/>
    <property type="molecule type" value="Genomic_DNA"/>
</dbReference>
<dbReference type="Gene3D" id="1.10.30.10">
    <property type="entry name" value="High mobility group box domain"/>
    <property type="match status" value="2"/>
</dbReference>
<keyword evidence="1 2" id="KW-0238">DNA-binding</keyword>
<evidence type="ECO:0000256" key="1">
    <source>
        <dbReference type="ARBA" id="ARBA00023125"/>
    </source>
</evidence>
<dbReference type="PRINTS" id="PR00886">
    <property type="entry name" value="HIGHMOBLTY12"/>
</dbReference>
<accession>A0A8S4NQ30</accession>
<proteinExistence type="predicted"/>
<feature type="region of interest" description="Disordered" evidence="4">
    <location>
        <begin position="112"/>
        <end position="133"/>
    </location>
</feature>
<dbReference type="GO" id="GO:0005634">
    <property type="term" value="C:nucleus"/>
    <property type="evidence" value="ECO:0007669"/>
    <property type="project" value="UniProtKB-UniRule"/>
</dbReference>
<feature type="region of interest" description="Disordered" evidence="4">
    <location>
        <begin position="1"/>
        <end position="45"/>
    </location>
</feature>
<evidence type="ECO:0000256" key="3">
    <source>
        <dbReference type="SAM" id="Coils"/>
    </source>
</evidence>
<reference evidence="6" key="1">
    <citation type="submission" date="2022-03" db="EMBL/GenBank/DDBJ databases">
        <authorList>
            <person name="Martin C."/>
        </authorList>
    </citation>
    <scope>NUCLEOTIDE SEQUENCE</scope>
</reference>
<gene>
    <name evidence="6" type="ORF">OFUS_LOCUS9311</name>
</gene>
<dbReference type="SUPFAM" id="SSF47095">
    <property type="entry name" value="HMG-box"/>
    <property type="match status" value="2"/>
</dbReference>